<evidence type="ECO:0000256" key="7">
    <source>
        <dbReference type="ARBA" id="ARBA00019179"/>
    </source>
</evidence>
<comment type="cofactor">
    <cofactor evidence="14 15">
        <name>Mn(2+)</name>
        <dbReference type="ChEBI" id="CHEBI:29035"/>
    </cofactor>
    <cofactor evidence="14 15">
        <name>Mg(2+)</name>
        <dbReference type="ChEBI" id="CHEBI:18420"/>
    </cofactor>
    <text evidence="14 15">Manganese or magnesium. Binds 1 divalent metal ion per monomer in the absence of substrate. May bind a second metal ion after substrate binding.</text>
</comment>
<dbReference type="GO" id="GO:0005737">
    <property type="term" value="C:cytoplasm"/>
    <property type="evidence" value="ECO:0007669"/>
    <property type="project" value="UniProtKB-SubCell"/>
</dbReference>
<dbReference type="InterPro" id="IPR036397">
    <property type="entry name" value="RNaseH_sf"/>
</dbReference>
<evidence type="ECO:0000256" key="11">
    <source>
        <dbReference type="ARBA" id="ARBA00022759"/>
    </source>
</evidence>
<dbReference type="SUPFAM" id="SSF53098">
    <property type="entry name" value="Ribonuclease H-like"/>
    <property type="match status" value="1"/>
</dbReference>
<evidence type="ECO:0000313" key="18">
    <source>
        <dbReference type="EMBL" id="KIE41319.1"/>
    </source>
</evidence>
<comment type="caution">
    <text evidence="18">The sequence shown here is derived from an EMBL/GenBank/DDBJ whole genome shotgun (WGS) entry which is preliminary data.</text>
</comment>
<evidence type="ECO:0000313" key="19">
    <source>
        <dbReference type="Proteomes" id="UP000031433"/>
    </source>
</evidence>
<dbReference type="EC" id="3.1.26.4" evidence="6 14"/>
<dbReference type="HAMAP" id="MF_00052_B">
    <property type="entry name" value="RNase_HII_B"/>
    <property type="match status" value="1"/>
</dbReference>
<dbReference type="AlphaFoldDB" id="A0A0C1TKH9"/>
<dbReference type="RefSeq" id="WP_039642960.1">
    <property type="nucleotide sequence ID" value="NZ_JXBL01000001.1"/>
</dbReference>
<feature type="binding site" evidence="14 15">
    <location>
        <position position="33"/>
    </location>
    <ligand>
        <name>a divalent metal cation</name>
        <dbReference type="ChEBI" id="CHEBI:60240"/>
    </ligand>
</feature>
<dbReference type="GO" id="GO:0003723">
    <property type="term" value="F:RNA binding"/>
    <property type="evidence" value="ECO:0007669"/>
    <property type="project" value="UniProtKB-UniRule"/>
</dbReference>
<dbReference type="Gene3D" id="3.30.420.10">
    <property type="entry name" value="Ribonuclease H-like superfamily/Ribonuclease H"/>
    <property type="match status" value="1"/>
</dbReference>
<dbReference type="GO" id="GO:0043137">
    <property type="term" value="P:DNA replication, removal of RNA primer"/>
    <property type="evidence" value="ECO:0007669"/>
    <property type="project" value="TreeGrafter"/>
</dbReference>
<feature type="binding site" evidence="14 15">
    <location>
        <position position="125"/>
    </location>
    <ligand>
        <name>a divalent metal cation</name>
        <dbReference type="ChEBI" id="CHEBI:60240"/>
    </ligand>
</feature>
<keyword evidence="10 14" id="KW-0479">Metal-binding</keyword>
<evidence type="ECO:0000256" key="14">
    <source>
        <dbReference type="HAMAP-Rule" id="MF_00052"/>
    </source>
</evidence>
<dbReference type="GO" id="GO:0006298">
    <property type="term" value="P:mismatch repair"/>
    <property type="evidence" value="ECO:0007669"/>
    <property type="project" value="TreeGrafter"/>
</dbReference>
<evidence type="ECO:0000256" key="12">
    <source>
        <dbReference type="ARBA" id="ARBA00022801"/>
    </source>
</evidence>
<dbReference type="Proteomes" id="UP000031433">
    <property type="component" value="Unassembled WGS sequence"/>
</dbReference>
<dbReference type="PANTHER" id="PTHR10954">
    <property type="entry name" value="RIBONUCLEASE H2 SUBUNIT A"/>
    <property type="match status" value="1"/>
</dbReference>
<dbReference type="NCBIfam" id="NF000594">
    <property type="entry name" value="PRK00015.1-1"/>
    <property type="match status" value="1"/>
</dbReference>
<comment type="catalytic activity">
    <reaction evidence="1 14 15 16">
        <text>Endonucleolytic cleavage to 5'-phosphomonoester.</text>
        <dbReference type="EC" id="3.1.26.4"/>
    </reaction>
</comment>
<feature type="domain" description="RNase H type-2" evidence="17">
    <location>
        <begin position="27"/>
        <end position="216"/>
    </location>
</feature>
<organism evidence="18 19">
    <name type="scientific">Geobacter soli</name>
    <dbReference type="NCBI Taxonomy" id="1510391"/>
    <lineage>
        <taxon>Bacteria</taxon>
        <taxon>Pseudomonadati</taxon>
        <taxon>Thermodesulfobacteriota</taxon>
        <taxon>Desulfuromonadia</taxon>
        <taxon>Geobacterales</taxon>
        <taxon>Geobacteraceae</taxon>
        <taxon>Geobacter</taxon>
    </lineage>
</organism>
<dbReference type="GO" id="GO:0004523">
    <property type="term" value="F:RNA-DNA hybrid ribonuclease activity"/>
    <property type="evidence" value="ECO:0007669"/>
    <property type="project" value="UniProtKB-UniRule"/>
</dbReference>
<dbReference type="EMBL" id="JXBL01000001">
    <property type="protein sequence ID" value="KIE41319.1"/>
    <property type="molecule type" value="Genomic_DNA"/>
</dbReference>
<proteinExistence type="inferred from homology"/>
<dbReference type="InterPro" id="IPR024567">
    <property type="entry name" value="RNase_HII/HIII_dom"/>
</dbReference>
<evidence type="ECO:0000256" key="3">
    <source>
        <dbReference type="ARBA" id="ARBA00004065"/>
    </source>
</evidence>
<evidence type="ECO:0000256" key="5">
    <source>
        <dbReference type="ARBA" id="ARBA00007383"/>
    </source>
</evidence>
<keyword evidence="11 14" id="KW-0255">Endonuclease</keyword>
<comment type="function">
    <text evidence="3 14 16">Endonuclease that specifically degrades the RNA of RNA-DNA hybrids.</text>
</comment>
<dbReference type="GO" id="GO:0030145">
    <property type="term" value="F:manganese ion binding"/>
    <property type="evidence" value="ECO:0007669"/>
    <property type="project" value="UniProtKB-UniRule"/>
</dbReference>
<dbReference type="NCBIfam" id="NF000595">
    <property type="entry name" value="PRK00015.1-3"/>
    <property type="match status" value="1"/>
</dbReference>
<dbReference type="GO" id="GO:0032299">
    <property type="term" value="C:ribonuclease H2 complex"/>
    <property type="evidence" value="ECO:0007669"/>
    <property type="project" value="TreeGrafter"/>
</dbReference>
<comment type="cofactor">
    <cofactor evidence="2">
        <name>Mg(2+)</name>
        <dbReference type="ChEBI" id="CHEBI:18420"/>
    </cofactor>
</comment>
<keyword evidence="9 14" id="KW-0540">Nuclease</keyword>
<evidence type="ECO:0000256" key="1">
    <source>
        <dbReference type="ARBA" id="ARBA00000077"/>
    </source>
</evidence>
<evidence type="ECO:0000256" key="13">
    <source>
        <dbReference type="ARBA" id="ARBA00023211"/>
    </source>
</evidence>
<dbReference type="InterPro" id="IPR022898">
    <property type="entry name" value="RNase_HII"/>
</dbReference>
<dbReference type="Pfam" id="PF01351">
    <property type="entry name" value="RNase_HII"/>
    <property type="match status" value="1"/>
</dbReference>
<dbReference type="PROSITE" id="PS51975">
    <property type="entry name" value="RNASE_H_2"/>
    <property type="match status" value="1"/>
</dbReference>
<accession>A0A0C1TKH9</accession>
<dbReference type="CDD" id="cd07182">
    <property type="entry name" value="RNase_HII_bacteria_HII_like"/>
    <property type="match status" value="1"/>
</dbReference>
<evidence type="ECO:0000256" key="8">
    <source>
        <dbReference type="ARBA" id="ARBA00022490"/>
    </source>
</evidence>
<dbReference type="FunFam" id="3.30.420.10:FF:000167">
    <property type="entry name" value="Ribonuclease HII"/>
    <property type="match status" value="1"/>
</dbReference>
<keyword evidence="19" id="KW-1185">Reference proteome</keyword>
<feature type="binding site" evidence="14 15">
    <location>
        <position position="34"/>
    </location>
    <ligand>
        <name>a divalent metal cation</name>
        <dbReference type="ChEBI" id="CHEBI:60240"/>
    </ligand>
</feature>
<gene>
    <name evidence="14" type="primary">rnhB</name>
    <name evidence="18" type="ORF">SE37_01045</name>
</gene>
<evidence type="ECO:0000256" key="6">
    <source>
        <dbReference type="ARBA" id="ARBA00012180"/>
    </source>
</evidence>
<dbReference type="InterPro" id="IPR001352">
    <property type="entry name" value="RNase_HII/HIII"/>
</dbReference>
<evidence type="ECO:0000256" key="4">
    <source>
        <dbReference type="ARBA" id="ARBA00004496"/>
    </source>
</evidence>
<keyword evidence="8 14" id="KW-0963">Cytoplasm</keyword>
<evidence type="ECO:0000256" key="10">
    <source>
        <dbReference type="ARBA" id="ARBA00022723"/>
    </source>
</evidence>
<keyword evidence="12 14" id="KW-0378">Hydrolase</keyword>
<evidence type="ECO:0000256" key="2">
    <source>
        <dbReference type="ARBA" id="ARBA00001946"/>
    </source>
</evidence>
<keyword evidence="13 14" id="KW-0464">Manganese</keyword>
<sequence>MPLTLFDHEPQPTVWDFENRAARRGYRAIAGVDEAGRGPLAGPVVAAAVILPRGAHLPGVDDSKKLTPARRDDLFALIQSTALAIGVGAADHQVIDRINILQATLAAMREAVERLAKPPDYLLVDGISPIPFPVAQQTIKKGDSASISIAAASIIAKVTRDRLMGEYDQVYPGYGFAEHKGYGCASHMAAIAALGPSPIHRTTFRGVREHLGDSRCP</sequence>
<dbReference type="InterPro" id="IPR012337">
    <property type="entry name" value="RNaseH-like_sf"/>
</dbReference>
<comment type="similarity">
    <text evidence="5 14 16">Belongs to the RNase HII family.</text>
</comment>
<name>A0A0C1TKH9_9BACT</name>
<dbReference type="PANTHER" id="PTHR10954:SF18">
    <property type="entry name" value="RIBONUCLEASE HII"/>
    <property type="match status" value="1"/>
</dbReference>
<protein>
    <recommendedName>
        <fullName evidence="7 14">Ribonuclease HII</fullName>
        <shortName evidence="14">RNase HII</shortName>
        <ecNumber evidence="6 14">3.1.26.4</ecNumber>
    </recommendedName>
</protein>
<reference evidence="18 19" key="1">
    <citation type="submission" date="2015-01" db="EMBL/GenBank/DDBJ databases">
        <title>Genome sequence of the anaerobic bacterium Geobacter soli GSS01, a dissimilatory Fe(III) reducer from soil.</title>
        <authorList>
            <person name="Yang G."/>
            <person name="Zhou S."/>
        </authorList>
    </citation>
    <scope>NUCLEOTIDE SEQUENCE [LARGE SCALE GENOMIC DNA]</scope>
    <source>
        <strain evidence="18 19">GSS01</strain>
    </source>
</reference>
<evidence type="ECO:0000259" key="17">
    <source>
        <dbReference type="PROSITE" id="PS51975"/>
    </source>
</evidence>
<comment type="subcellular location">
    <subcellularLocation>
        <location evidence="4 14">Cytoplasm</location>
    </subcellularLocation>
</comment>
<evidence type="ECO:0000256" key="9">
    <source>
        <dbReference type="ARBA" id="ARBA00022722"/>
    </source>
</evidence>
<evidence type="ECO:0000256" key="15">
    <source>
        <dbReference type="PROSITE-ProRule" id="PRU01319"/>
    </source>
</evidence>
<evidence type="ECO:0000256" key="16">
    <source>
        <dbReference type="RuleBase" id="RU003515"/>
    </source>
</evidence>